<dbReference type="Proteomes" id="UP001374579">
    <property type="component" value="Unassembled WGS sequence"/>
</dbReference>
<feature type="region of interest" description="Disordered" evidence="1">
    <location>
        <begin position="1"/>
        <end position="34"/>
    </location>
</feature>
<name>A0AAN9BMW3_9CAEN</name>
<comment type="caution">
    <text evidence="2">The sequence shown here is derived from an EMBL/GenBank/DDBJ whole genome shotgun (WGS) entry which is preliminary data.</text>
</comment>
<keyword evidence="3" id="KW-1185">Reference proteome</keyword>
<sequence length="332" mass="34382">MADNVKKRQSSKRVAAESTPPRKTSRKAKQSGQTVVPVLESLSNKNCENVVDMLSASILPGKPADKIVHVDKPVKAAPVAVNLGLASADVATLLLSLSTQISSLAEEVASTKAELRALPGGVAGVASLAKVFSSPSATVTRADVHAVQDVDGGLAVPASVPSSGVTRRFEGMSAALVTGFSGESAARRQEEVTPAIGYMGESSDTCAGHFRSGGRSVRGTNLGERTEVLVQSAMSQVYGQTVQLSLSPWGQEENSRADSLLDFYSQVGGQLSDCTVVHDGCSDEGAAVVAISTVFALLFMLQVHWHSQLNGYQSTSGSASAFAAVASGCRMV</sequence>
<reference evidence="2 3" key="1">
    <citation type="submission" date="2024-02" db="EMBL/GenBank/DDBJ databases">
        <title>Chromosome-scale genome assembly of the rough periwinkle Littorina saxatilis.</title>
        <authorList>
            <person name="De Jode A."/>
            <person name="Faria R."/>
            <person name="Formenti G."/>
            <person name="Sims Y."/>
            <person name="Smith T.P."/>
            <person name="Tracey A."/>
            <person name="Wood J.M.D."/>
            <person name="Zagrodzka Z.B."/>
            <person name="Johannesson K."/>
            <person name="Butlin R.K."/>
            <person name="Leder E.H."/>
        </authorList>
    </citation>
    <scope>NUCLEOTIDE SEQUENCE [LARGE SCALE GENOMIC DNA]</scope>
    <source>
        <strain evidence="2">Snail1</strain>
        <tissue evidence="2">Muscle</tissue>
    </source>
</reference>
<protein>
    <submittedName>
        <fullName evidence="2">Uncharacterized protein</fullName>
    </submittedName>
</protein>
<dbReference type="AlphaFoldDB" id="A0AAN9BMW3"/>
<gene>
    <name evidence="2" type="ORF">V1264_015963</name>
</gene>
<evidence type="ECO:0000313" key="2">
    <source>
        <dbReference type="EMBL" id="KAK7108180.1"/>
    </source>
</evidence>
<evidence type="ECO:0000313" key="3">
    <source>
        <dbReference type="Proteomes" id="UP001374579"/>
    </source>
</evidence>
<organism evidence="2 3">
    <name type="scientific">Littorina saxatilis</name>
    <dbReference type="NCBI Taxonomy" id="31220"/>
    <lineage>
        <taxon>Eukaryota</taxon>
        <taxon>Metazoa</taxon>
        <taxon>Spiralia</taxon>
        <taxon>Lophotrochozoa</taxon>
        <taxon>Mollusca</taxon>
        <taxon>Gastropoda</taxon>
        <taxon>Caenogastropoda</taxon>
        <taxon>Littorinimorpha</taxon>
        <taxon>Littorinoidea</taxon>
        <taxon>Littorinidae</taxon>
        <taxon>Littorina</taxon>
    </lineage>
</organism>
<proteinExistence type="predicted"/>
<accession>A0AAN9BMW3</accession>
<dbReference type="EMBL" id="JBAMIC010000004">
    <property type="protein sequence ID" value="KAK7108180.1"/>
    <property type="molecule type" value="Genomic_DNA"/>
</dbReference>
<evidence type="ECO:0000256" key="1">
    <source>
        <dbReference type="SAM" id="MobiDB-lite"/>
    </source>
</evidence>